<reference evidence="1 2" key="1">
    <citation type="submission" date="2015-11" db="EMBL/GenBank/DDBJ databases">
        <title>Genomic analysis of 38 Legionella species identifies large and diverse effector repertoires.</title>
        <authorList>
            <person name="Burstein D."/>
            <person name="Amaro F."/>
            <person name="Zusman T."/>
            <person name="Lifshitz Z."/>
            <person name="Cohen O."/>
            <person name="Gilbert J.A."/>
            <person name="Pupko T."/>
            <person name="Shuman H.A."/>
            <person name="Segal G."/>
        </authorList>
    </citation>
    <scope>NUCLEOTIDE SEQUENCE [LARGE SCALE GENOMIC DNA]</scope>
    <source>
        <strain evidence="1 2">ATCC 43878</strain>
    </source>
</reference>
<gene>
    <name evidence="1" type="ORF">Lbru_0107</name>
</gene>
<dbReference type="PATRIC" id="fig|29422.6.peg.110"/>
<organism evidence="1 2">
    <name type="scientific">Legionella brunensis</name>
    <dbReference type="NCBI Taxonomy" id="29422"/>
    <lineage>
        <taxon>Bacteria</taxon>
        <taxon>Pseudomonadati</taxon>
        <taxon>Pseudomonadota</taxon>
        <taxon>Gammaproteobacteria</taxon>
        <taxon>Legionellales</taxon>
        <taxon>Legionellaceae</taxon>
        <taxon>Legionella</taxon>
    </lineage>
</organism>
<dbReference type="RefSeq" id="WP_058440230.1">
    <property type="nucleotide sequence ID" value="NZ_CAAAHU010000001.1"/>
</dbReference>
<keyword evidence="2" id="KW-1185">Reference proteome</keyword>
<sequence>MTVVDATLLNSTKRIYYGLGIMHDYDTFKEEAWWHSGGTLGYSALMVWLKGRNIIITANINHISTTKDIYDLMKDLTTFMQNQID</sequence>
<dbReference type="Proteomes" id="UP000054742">
    <property type="component" value="Unassembled WGS sequence"/>
</dbReference>
<accession>A0A0W0SU34</accession>
<proteinExistence type="predicted"/>
<dbReference type="Gene3D" id="3.40.710.10">
    <property type="entry name" value="DD-peptidase/beta-lactamase superfamily"/>
    <property type="match status" value="1"/>
</dbReference>
<dbReference type="EMBL" id="LNXV01000003">
    <property type="protein sequence ID" value="KTC86878.1"/>
    <property type="molecule type" value="Genomic_DNA"/>
</dbReference>
<dbReference type="SUPFAM" id="SSF56601">
    <property type="entry name" value="beta-lactamase/transpeptidase-like"/>
    <property type="match status" value="1"/>
</dbReference>
<evidence type="ECO:0000313" key="2">
    <source>
        <dbReference type="Proteomes" id="UP000054742"/>
    </source>
</evidence>
<evidence type="ECO:0008006" key="3">
    <source>
        <dbReference type="Google" id="ProtNLM"/>
    </source>
</evidence>
<dbReference type="OrthoDB" id="5638366at2"/>
<evidence type="ECO:0000313" key="1">
    <source>
        <dbReference type="EMBL" id="KTC86878.1"/>
    </source>
</evidence>
<dbReference type="AlphaFoldDB" id="A0A0W0SU34"/>
<dbReference type="STRING" id="29422.Lbru_0107"/>
<protein>
    <recommendedName>
        <fullName evidence="3">Serine-type D-Ala-D-Ala carboxypeptidase</fullName>
    </recommendedName>
</protein>
<dbReference type="InterPro" id="IPR012338">
    <property type="entry name" value="Beta-lactam/transpept-like"/>
</dbReference>
<comment type="caution">
    <text evidence="1">The sequence shown here is derived from an EMBL/GenBank/DDBJ whole genome shotgun (WGS) entry which is preliminary data.</text>
</comment>
<name>A0A0W0SU34_9GAMM</name>